<feature type="region of interest" description="Disordered" evidence="1">
    <location>
        <begin position="250"/>
        <end position="318"/>
    </location>
</feature>
<feature type="region of interest" description="Disordered" evidence="1">
    <location>
        <begin position="1"/>
        <end position="46"/>
    </location>
</feature>
<dbReference type="Gene3D" id="1.10.10.10">
    <property type="entry name" value="Winged helix-like DNA-binding domain superfamily/Winged helix DNA-binding domain"/>
    <property type="match status" value="1"/>
</dbReference>
<reference evidence="2 3" key="1">
    <citation type="submission" date="2022-06" db="EMBL/GenBank/DDBJ databases">
        <title>Genomic Encyclopedia of Archaeal and Bacterial Type Strains, Phase II (KMG-II): from individual species to whole genera.</title>
        <authorList>
            <person name="Goeker M."/>
        </authorList>
    </citation>
    <scope>NUCLEOTIDE SEQUENCE [LARGE SCALE GENOMIC DNA]</scope>
    <source>
        <strain evidence="2 3">DSM 40477</strain>
    </source>
</reference>
<accession>A0ABT1HSV4</accession>
<dbReference type="InterPro" id="IPR050313">
    <property type="entry name" value="Carb_Metab_HTH_regulators"/>
</dbReference>
<dbReference type="PANTHER" id="PTHR30363">
    <property type="entry name" value="HTH-TYPE TRANSCRIPTIONAL REGULATOR SRLR-RELATED"/>
    <property type="match status" value="1"/>
</dbReference>
<dbReference type="InterPro" id="IPR036390">
    <property type="entry name" value="WH_DNA-bd_sf"/>
</dbReference>
<keyword evidence="3" id="KW-1185">Reference proteome</keyword>
<dbReference type="RefSeq" id="WP_372502606.1">
    <property type="nucleotide sequence ID" value="NZ_JAMTCP010000009.1"/>
</dbReference>
<proteinExistence type="predicted"/>
<feature type="compositionally biased region" description="Basic and acidic residues" evidence="1">
    <location>
        <begin position="301"/>
        <end position="318"/>
    </location>
</feature>
<evidence type="ECO:0000313" key="2">
    <source>
        <dbReference type="EMBL" id="MCP2258563.1"/>
    </source>
</evidence>
<dbReference type="EMBL" id="JAMTCP010000009">
    <property type="protein sequence ID" value="MCP2258563.1"/>
    <property type="molecule type" value="Genomic_DNA"/>
</dbReference>
<organism evidence="2 3">
    <name type="scientific">Streptoalloteichus tenebrarius (strain ATCC 17920 / DSM 40477 / JCM 4838 / CBS 697.72 / NBRC 16177 / NCIMB 11028 / NRRL B-12390 / A12253. 1 / ISP 5477)</name>
    <name type="common">Streptomyces tenebrarius</name>
    <dbReference type="NCBI Taxonomy" id="1933"/>
    <lineage>
        <taxon>Bacteria</taxon>
        <taxon>Bacillati</taxon>
        <taxon>Actinomycetota</taxon>
        <taxon>Actinomycetes</taxon>
        <taxon>Pseudonocardiales</taxon>
        <taxon>Pseudonocardiaceae</taxon>
        <taxon>Streptoalloteichus</taxon>
    </lineage>
</organism>
<dbReference type="PANTHER" id="PTHR30363:SF28">
    <property type="entry name" value="TRANSCRIPTIONAL REGULATORY PROTEIN-RELATED"/>
    <property type="match status" value="1"/>
</dbReference>
<feature type="compositionally biased region" description="Low complexity" evidence="1">
    <location>
        <begin position="1"/>
        <end position="30"/>
    </location>
</feature>
<dbReference type="Proteomes" id="UP001205311">
    <property type="component" value="Unassembled WGS sequence"/>
</dbReference>
<evidence type="ECO:0000256" key="1">
    <source>
        <dbReference type="SAM" id="MobiDB-lite"/>
    </source>
</evidence>
<dbReference type="SUPFAM" id="SSF46785">
    <property type="entry name" value="Winged helix' DNA-binding domain"/>
    <property type="match status" value="1"/>
</dbReference>
<name>A0ABT1HSV4_STRSD</name>
<dbReference type="InterPro" id="IPR011991">
    <property type="entry name" value="ArsR-like_HTH"/>
</dbReference>
<comment type="caution">
    <text evidence="2">The sequence shown here is derived from an EMBL/GenBank/DDBJ whole genome shotgun (WGS) entry which is preliminary data.</text>
</comment>
<dbReference type="InterPro" id="IPR036388">
    <property type="entry name" value="WH-like_DNA-bd_sf"/>
</dbReference>
<protein>
    <submittedName>
        <fullName evidence="2">Transcriptional regulator</fullName>
    </submittedName>
</protein>
<evidence type="ECO:0000313" key="3">
    <source>
        <dbReference type="Proteomes" id="UP001205311"/>
    </source>
</evidence>
<dbReference type="Pfam" id="PF13551">
    <property type="entry name" value="HTH_29"/>
    <property type="match status" value="1"/>
</dbReference>
<dbReference type="CDD" id="cd00090">
    <property type="entry name" value="HTH_ARSR"/>
    <property type="match status" value="1"/>
</dbReference>
<sequence>MKNAGTAASAVATGSVADAPDVARPADPTPQGVGGAPAAQHPDGSTRHTVARLLLERGPVTAAEVAEELGLSPAAVRRHLDALVAEGEACTRDAPRRGRRGRGRPAKLFLLTEAGRARFGHAYDDLAVAALRFLAEHAGEEAVRAFAERRIGALVDRHRAAVTARRGPDERAKALATALTREGYAASARRVGMGEQLCQHHCPVAHVAAQFPQLCEAETAAFAELLGTHVQRLATIARGDAACTTHVPLGEIPATDGAEGTDAPEATDHPTCPEPTADGAPQEAGTTARIPAHDPIAGGRGHRDLPAGSSHQREGEPA</sequence>
<gene>
    <name evidence="2" type="ORF">LX15_002261</name>
</gene>